<keyword evidence="2" id="KW-0812">Transmembrane</keyword>
<dbReference type="KEGG" id="dpf:ON006_11605"/>
<keyword evidence="5" id="KW-1185">Reference proteome</keyword>
<keyword evidence="4" id="KW-0808">Transferase</keyword>
<dbReference type="EMBL" id="CP112998">
    <property type="protein sequence ID" value="WAC14583.1"/>
    <property type="molecule type" value="Genomic_DNA"/>
</dbReference>
<dbReference type="Gene3D" id="3.30.565.10">
    <property type="entry name" value="Histidine kinase-like ATPase, C-terminal domain"/>
    <property type="match status" value="1"/>
</dbReference>
<evidence type="ECO:0000256" key="1">
    <source>
        <dbReference type="SAM" id="Coils"/>
    </source>
</evidence>
<evidence type="ECO:0000259" key="3">
    <source>
        <dbReference type="Pfam" id="PF06580"/>
    </source>
</evidence>
<protein>
    <submittedName>
        <fullName evidence="4">Histidine kinase</fullName>
    </submittedName>
</protein>
<feature type="coiled-coil region" evidence="1">
    <location>
        <begin position="130"/>
        <end position="157"/>
    </location>
</feature>
<evidence type="ECO:0000313" key="4">
    <source>
        <dbReference type="EMBL" id="WAC14583.1"/>
    </source>
</evidence>
<dbReference type="GO" id="GO:0000155">
    <property type="term" value="F:phosphorelay sensor kinase activity"/>
    <property type="evidence" value="ECO:0007669"/>
    <property type="project" value="InterPro"/>
</dbReference>
<keyword evidence="2" id="KW-0472">Membrane</keyword>
<dbReference type="SUPFAM" id="SSF55874">
    <property type="entry name" value="ATPase domain of HSP90 chaperone/DNA topoisomerase II/histidine kinase"/>
    <property type="match status" value="1"/>
</dbReference>
<gene>
    <name evidence="4" type="ORF">ON006_11605</name>
</gene>
<dbReference type="AlphaFoldDB" id="A0A9E8SMW2"/>
<dbReference type="PANTHER" id="PTHR34220:SF7">
    <property type="entry name" value="SENSOR HISTIDINE KINASE YPDA"/>
    <property type="match status" value="1"/>
</dbReference>
<feature type="transmembrane region" description="Helical" evidence="2">
    <location>
        <begin position="12"/>
        <end position="29"/>
    </location>
</feature>
<keyword evidence="4" id="KW-0418">Kinase</keyword>
<accession>A0A9E8SMW2</accession>
<proteinExistence type="predicted"/>
<evidence type="ECO:0000256" key="2">
    <source>
        <dbReference type="SAM" id="Phobius"/>
    </source>
</evidence>
<dbReference type="Proteomes" id="UP001164653">
    <property type="component" value="Chromosome"/>
</dbReference>
<feature type="transmembrane region" description="Helical" evidence="2">
    <location>
        <begin position="74"/>
        <end position="91"/>
    </location>
</feature>
<keyword evidence="2" id="KW-1133">Transmembrane helix</keyword>
<reference evidence="4" key="1">
    <citation type="submission" date="2022-11" db="EMBL/GenBank/DDBJ databases">
        <title>Dyadobacter pollutisoli sp. nov., isolated from plastic dumped soil.</title>
        <authorList>
            <person name="Kim J.M."/>
            <person name="Kim K.R."/>
            <person name="Lee J.K."/>
            <person name="Hao L."/>
            <person name="Jeon C.O."/>
        </authorList>
    </citation>
    <scope>NUCLEOTIDE SEQUENCE</scope>
    <source>
        <strain evidence="4">U1</strain>
    </source>
</reference>
<dbReference type="PANTHER" id="PTHR34220">
    <property type="entry name" value="SENSOR HISTIDINE KINASE YPDA"/>
    <property type="match status" value="1"/>
</dbReference>
<keyword evidence="1" id="KW-0175">Coiled coil</keyword>
<sequence length="340" mass="39004">MAELSKPVKWEIAIHVLVWTVILLLPYILSSAGEHYMIGGIPGSFITMAGFIHMAIFYFNAFFLYPKLANGWRWWLYILASILLIVVSFMIKYQIVASQFPEVLRSGSAQFVFAPSVFVFMASVIYRRVADSIQKEKQKKEQHAQRLAAELKFLRSQINPHFLFNVLTNMVSLARSKSEHLEPALLRLSDLMRYMLYETKGEKVPVSKELEYLGSYIELQKLRFGDTVDIAFKTEVDDTAAGHEIEPLLLVPFVENAFKHGVGLIENPYIYIRLQIRNGALQFEVNNNYDEQGMAQKDDSSGIGLENVRTRLTLLYPKKHELRIDKSDSTFHVTLNLTLT</sequence>
<feature type="transmembrane region" description="Helical" evidence="2">
    <location>
        <begin position="111"/>
        <end position="130"/>
    </location>
</feature>
<dbReference type="InterPro" id="IPR050640">
    <property type="entry name" value="Bact_2-comp_sensor_kinase"/>
</dbReference>
<feature type="domain" description="Signal transduction histidine kinase internal region" evidence="3">
    <location>
        <begin position="149"/>
        <end position="227"/>
    </location>
</feature>
<evidence type="ECO:0000313" key="5">
    <source>
        <dbReference type="Proteomes" id="UP001164653"/>
    </source>
</evidence>
<dbReference type="Pfam" id="PF06580">
    <property type="entry name" value="His_kinase"/>
    <property type="match status" value="1"/>
</dbReference>
<dbReference type="RefSeq" id="WP_244819952.1">
    <property type="nucleotide sequence ID" value="NZ_CP112998.1"/>
</dbReference>
<dbReference type="GO" id="GO:0016020">
    <property type="term" value="C:membrane"/>
    <property type="evidence" value="ECO:0007669"/>
    <property type="project" value="InterPro"/>
</dbReference>
<dbReference type="InterPro" id="IPR010559">
    <property type="entry name" value="Sig_transdc_His_kin_internal"/>
</dbReference>
<feature type="transmembrane region" description="Helical" evidence="2">
    <location>
        <begin position="41"/>
        <end position="62"/>
    </location>
</feature>
<name>A0A9E8SMW2_9BACT</name>
<organism evidence="4 5">
    <name type="scientific">Dyadobacter pollutisoli</name>
    <dbReference type="NCBI Taxonomy" id="2910158"/>
    <lineage>
        <taxon>Bacteria</taxon>
        <taxon>Pseudomonadati</taxon>
        <taxon>Bacteroidota</taxon>
        <taxon>Cytophagia</taxon>
        <taxon>Cytophagales</taxon>
        <taxon>Spirosomataceae</taxon>
        <taxon>Dyadobacter</taxon>
    </lineage>
</organism>
<dbReference type="InterPro" id="IPR036890">
    <property type="entry name" value="HATPase_C_sf"/>
</dbReference>